<dbReference type="GO" id="GO:0000428">
    <property type="term" value="C:DNA-directed RNA polymerase complex"/>
    <property type="evidence" value="ECO:0007669"/>
    <property type="project" value="UniProtKB-KW"/>
</dbReference>
<dbReference type="Pfam" id="PF04998">
    <property type="entry name" value="RNA_pol_Rpb1_5"/>
    <property type="match status" value="1"/>
</dbReference>
<dbReference type="GO" id="GO:0003899">
    <property type="term" value="F:DNA-directed RNA polymerase activity"/>
    <property type="evidence" value="ECO:0007669"/>
    <property type="project" value="UniProtKB-EC"/>
</dbReference>
<dbReference type="GO" id="GO:0046872">
    <property type="term" value="F:metal ion binding"/>
    <property type="evidence" value="ECO:0007669"/>
    <property type="project" value="UniProtKB-KW"/>
</dbReference>
<feature type="domain" description="RNA polymerase Rpb1" evidence="9">
    <location>
        <begin position="227"/>
        <end position="414"/>
    </location>
</feature>
<evidence type="ECO:0000259" key="10">
    <source>
        <dbReference type="Pfam" id="PF05000"/>
    </source>
</evidence>
<proteinExistence type="predicted"/>
<dbReference type="RefSeq" id="YP_009106799.1">
    <property type="nucleotide sequence ID" value="NC_025548.1"/>
</dbReference>
<evidence type="ECO:0000256" key="5">
    <source>
        <dbReference type="ARBA" id="ARBA00022695"/>
    </source>
</evidence>
<dbReference type="GeneID" id="22161265"/>
<evidence type="ECO:0000256" key="6">
    <source>
        <dbReference type="ARBA" id="ARBA00022723"/>
    </source>
</evidence>
<keyword evidence="11" id="KW-0150">Chloroplast</keyword>
<evidence type="ECO:0000256" key="8">
    <source>
        <dbReference type="ARBA" id="ARBA00023163"/>
    </source>
</evidence>
<dbReference type="InterPro" id="IPR007081">
    <property type="entry name" value="RNA_pol_Rpb1_5"/>
</dbReference>
<reference evidence="11" key="1">
    <citation type="journal article" date="2014" name="BMC Evol. Biol.">
        <title>Chloroplast phylogenomic analysis resolves deep-level relationships within the green algal class Trebouxiophyceae.</title>
        <authorList>
            <person name="Lemieux C."/>
            <person name="Otis C."/>
            <person name="Turmel M."/>
        </authorList>
    </citation>
    <scope>NUCLEOTIDE SEQUENCE</scope>
</reference>
<dbReference type="InterPro" id="IPR038120">
    <property type="entry name" value="Rpb1_funnel_sf"/>
</dbReference>
<dbReference type="GO" id="GO:0003677">
    <property type="term" value="F:DNA binding"/>
    <property type="evidence" value="ECO:0007669"/>
    <property type="project" value="InterPro"/>
</dbReference>
<geneLocation type="chloroplast" evidence="11"/>
<dbReference type="EC" id="2.7.7.6" evidence="1"/>
<dbReference type="InterPro" id="IPR007083">
    <property type="entry name" value="RNA_pol_Rpb1_4"/>
</dbReference>
<keyword evidence="5" id="KW-0548">Nucleotidyltransferase</keyword>
<evidence type="ECO:0000256" key="2">
    <source>
        <dbReference type="ARBA" id="ARBA00022478"/>
    </source>
</evidence>
<dbReference type="EMBL" id="KM462887">
    <property type="protein sequence ID" value="AIT95615.1"/>
    <property type="molecule type" value="Genomic_DNA"/>
</dbReference>
<dbReference type="GO" id="GO:0006351">
    <property type="term" value="P:DNA-templated transcription"/>
    <property type="evidence" value="ECO:0007669"/>
    <property type="project" value="InterPro"/>
</dbReference>
<organism evidence="11">
    <name type="scientific">Elliptochloris bilobata</name>
    <dbReference type="NCBI Taxonomy" id="381761"/>
    <lineage>
        <taxon>Eukaryota</taxon>
        <taxon>Viridiplantae</taxon>
        <taxon>Chlorophyta</taxon>
        <taxon>core chlorophytes</taxon>
        <taxon>Trebouxiophyceae</taxon>
        <taxon>Trebouxiophyceae incertae sedis</taxon>
        <taxon>Elliptochloris clade</taxon>
        <taxon>Elliptochloris</taxon>
    </lineage>
</organism>
<evidence type="ECO:0000256" key="1">
    <source>
        <dbReference type="ARBA" id="ARBA00012418"/>
    </source>
</evidence>
<dbReference type="CDD" id="cd02655">
    <property type="entry name" value="RNAP_beta'_C"/>
    <property type="match status" value="1"/>
</dbReference>
<dbReference type="Gene3D" id="1.10.1790.20">
    <property type="match status" value="1"/>
</dbReference>
<gene>
    <name evidence="11" type="primary">rpoC2</name>
</gene>
<keyword evidence="8" id="KW-0804">Transcription</keyword>
<accession>A0A097KR00</accession>
<dbReference type="AlphaFoldDB" id="A0A097KR00"/>
<dbReference type="InterPro" id="IPR012756">
    <property type="entry name" value="DNA-dir_RpoC2_beta_pp"/>
</dbReference>
<evidence type="ECO:0000256" key="7">
    <source>
        <dbReference type="ARBA" id="ARBA00022833"/>
    </source>
</evidence>
<keyword evidence="2" id="KW-0240">DNA-directed RNA polymerase</keyword>
<evidence type="ECO:0000259" key="9">
    <source>
        <dbReference type="Pfam" id="PF04998"/>
    </source>
</evidence>
<dbReference type="Pfam" id="PF05000">
    <property type="entry name" value="RNA_pol_Rpb1_4"/>
    <property type="match status" value="1"/>
</dbReference>
<keyword evidence="7" id="KW-0862">Zinc</keyword>
<keyword evidence="3 11" id="KW-0934">Plastid</keyword>
<name>A0A097KR00_9CHLO</name>
<keyword evidence="4" id="KW-0808">Transferase</keyword>
<feature type="domain" description="RNA polymerase Rpb1" evidence="10">
    <location>
        <begin position="147"/>
        <end position="215"/>
    </location>
</feature>
<dbReference type="PANTHER" id="PTHR19376">
    <property type="entry name" value="DNA-DIRECTED RNA POLYMERASE"/>
    <property type="match status" value="1"/>
</dbReference>
<evidence type="ECO:0000313" key="11">
    <source>
        <dbReference type="EMBL" id="AIT95615.1"/>
    </source>
</evidence>
<dbReference type="SUPFAM" id="SSF64484">
    <property type="entry name" value="beta and beta-prime subunits of DNA dependent RNA-polymerase"/>
    <property type="match status" value="1"/>
</dbReference>
<dbReference type="Gene3D" id="1.10.150.390">
    <property type="match status" value="1"/>
</dbReference>
<dbReference type="Gene3D" id="1.10.132.30">
    <property type="match status" value="1"/>
</dbReference>
<protein>
    <recommendedName>
        <fullName evidence="1">DNA-directed RNA polymerase</fullName>
        <ecNumber evidence="1">2.7.7.6</ecNumber>
    </recommendedName>
</protein>
<dbReference type="Gene3D" id="1.10.274.100">
    <property type="entry name" value="RNA polymerase Rpb1, domain 3"/>
    <property type="match status" value="1"/>
</dbReference>
<dbReference type="InterPro" id="IPR042102">
    <property type="entry name" value="RNA_pol_Rpb1_3_sf"/>
</dbReference>
<dbReference type="NCBIfam" id="TIGR02388">
    <property type="entry name" value="rpoC2_cyan"/>
    <property type="match status" value="1"/>
</dbReference>
<sequence length="1077" mass="119232">MMGFSASSREQGLVSSLKEKRNRLYPTKSERGARLSLTKSKKGDRSATFFIKLIMTRFAQTPFFFNQCFDKGRLKSFILWSYSHNGGAATAAIIEKMKNDGFGFATQAGISIGLDDLQLPPQKAVFVSRAQMAVRITHRKCREGKVTDVERAQQVVDMWHRMSERLRQDVVDHFRATDILNPVYMMAFSGARGNISQVRQLTAMRGLMSDPEGRVIGFPIRSSFREGLTLTEYMISCYGARKGLVDTALRTADAGYLTRRLVDVAHHVVVKGVICGTRQGIFLKDIESGGKILVPLQDRLLGRVLAADVPLSTTLRGDKGEQSFLGRRNQVISDNLAMALASQCSQVLVRSPLKCLLPNGVCQFCYGWNLSLRSLVTVGDAVGIIAGQSIGEPGTQLTMRTFHTGGVFSGQLVEEMRAPHPGIIHFPSPLQGLLIRASNGRVAFLVKAEGECFLFTDGDEIDSAFSMPEEEKKTDRFFPRTGADSEPFVEKKRREGRLRPTNKTRLPMEAATILYVRQGDKLLHDDLVAQSASLEAEVNETVEGIRFIFSQIAGQVASNQIRSEDFARSATNEGMSDSFFASKKKNSLSLQSIWVLAGTKLPLGHPERVQTRLLDSRPSLKETGGQRVEKSVRLVPYRVGAIEPLLDIEKAFLRKQLFRKDRTMEVSLTTLYDLHRDGGHLIDDRSLLAEVIYTNRSRFAQTLLLQRGYAGLPTINWQTFPLTGVKKDEPFLSKAQQRVKERETSPSIQKKLQGEMMRQPIGKKYSSSLSARSESLSSSALLKVVERDAGATLLTGDCVTFSTGCQRPTVTVGQLLRAGQEIASRLGTPITGQVIGVGKGEVTLRRAESILAYAKARFYADVGDWIQGNTPIVALPYRQLLAGDIVQGIPKIEQLFEASKKKDGRTVQDGVQNRLKEIFREYKAVLPLKEAVTRSLGEIQELLMEGITKVYLSQGVVLADKHLEIIIRQITSKVEITTPGSSGLFYGEQVSLDLLTKINRSLPRSATRPTYRPALVGISRAALNSDSFLSAASFQETTRVLIRHASKGSIDYLRGLKQHVIIGDLIPAGTGLYHSHR</sequence>
<dbReference type="InterPro" id="IPR045867">
    <property type="entry name" value="DNA-dir_RpoC_beta_prime"/>
</dbReference>
<evidence type="ECO:0000256" key="4">
    <source>
        <dbReference type="ARBA" id="ARBA00022679"/>
    </source>
</evidence>
<keyword evidence="6" id="KW-0479">Metal-binding</keyword>
<evidence type="ECO:0000256" key="3">
    <source>
        <dbReference type="ARBA" id="ARBA00022640"/>
    </source>
</evidence>
<dbReference type="PANTHER" id="PTHR19376:SF68">
    <property type="entry name" value="DNA-DIRECTED RNA POLYMERASE SUBUNIT BETA"/>
    <property type="match status" value="1"/>
</dbReference>